<comment type="caution">
    <text evidence="3">The sequence shown here is derived from an EMBL/GenBank/DDBJ whole genome shotgun (WGS) entry which is preliminary data.</text>
</comment>
<dbReference type="InterPro" id="IPR052967">
    <property type="entry name" value="Stress_Response_Assoc"/>
</dbReference>
<organism evidence="3 4">
    <name type="scientific">Clostridium cylindrosporum DSM 605</name>
    <dbReference type="NCBI Taxonomy" id="1121307"/>
    <lineage>
        <taxon>Bacteria</taxon>
        <taxon>Bacillati</taxon>
        <taxon>Bacillota</taxon>
        <taxon>Clostridia</taxon>
        <taxon>Eubacteriales</taxon>
        <taxon>Clostridiaceae</taxon>
        <taxon>Clostridium</taxon>
    </lineage>
</organism>
<dbReference type="Pfam" id="PF09557">
    <property type="entry name" value="DUF2382"/>
    <property type="match status" value="1"/>
</dbReference>
<accession>A0A0J8DCE7</accession>
<feature type="domain" description="DUF2382" evidence="2">
    <location>
        <begin position="108"/>
        <end position="216"/>
    </location>
</feature>
<keyword evidence="1" id="KW-0472">Membrane</keyword>
<dbReference type="InterPro" id="IPR019060">
    <property type="entry name" value="DUF2382"/>
</dbReference>
<feature type="transmembrane region" description="Helical" evidence="1">
    <location>
        <begin position="58"/>
        <end position="79"/>
    </location>
</feature>
<keyword evidence="1" id="KW-0812">Transmembrane</keyword>
<dbReference type="RefSeq" id="WP_242844955.1">
    <property type="nucleotide sequence ID" value="NZ_LFVU01000026.1"/>
</dbReference>
<dbReference type="STRING" id="1121307.CLCY_3c01990"/>
<evidence type="ECO:0000313" key="3">
    <source>
        <dbReference type="EMBL" id="KMT21928.1"/>
    </source>
</evidence>
<dbReference type="Proteomes" id="UP000036756">
    <property type="component" value="Unassembled WGS sequence"/>
</dbReference>
<keyword evidence="4" id="KW-1185">Reference proteome</keyword>
<sequence length="233" mass="26073">MTKSSSVTHEKTGMSKDILFGMIIGGIIGILLGALHRFGILAIPALYNVFSYIPLNEIISATLLGIIIGGFIGAILSLYSPENKNSEYNQQTNSSKQKKYIPSKSATLEIKEEQLNIAKKLIKTGEVKIYREEFTEEKSFTIPVIREELVIEKKVLSSNNSKLKDSPTETIRIPLSEEQVELTKHKVALEDVSIYKQKIQEIKHIEETLKKEEVKVKVSGSPKVTNKTKGVRD</sequence>
<dbReference type="AlphaFoldDB" id="A0A0J8DCE7"/>
<keyword evidence="1" id="KW-1133">Transmembrane helix</keyword>
<feature type="transmembrane region" description="Helical" evidence="1">
    <location>
        <begin position="20"/>
        <end position="46"/>
    </location>
</feature>
<protein>
    <recommendedName>
        <fullName evidence="2">DUF2382 domain-containing protein</fullName>
    </recommendedName>
</protein>
<dbReference type="NCBIfam" id="TIGR02271">
    <property type="entry name" value="YsnF/AvaK domain"/>
    <property type="match status" value="1"/>
</dbReference>
<reference evidence="3 4" key="1">
    <citation type="submission" date="2015-06" db="EMBL/GenBank/DDBJ databases">
        <title>Draft genome sequence of the purine-degrading Clostridium cylindrosporum HC-1 (DSM 605).</title>
        <authorList>
            <person name="Poehlein A."/>
            <person name="Schiel-Bengelsdorf B."/>
            <person name="Bengelsdorf F."/>
            <person name="Daniel R."/>
            <person name="Duerre P."/>
        </authorList>
    </citation>
    <scope>NUCLEOTIDE SEQUENCE [LARGE SCALE GENOMIC DNA]</scope>
    <source>
        <strain evidence="3 4">DSM 605</strain>
    </source>
</reference>
<dbReference type="PATRIC" id="fig|1121307.3.peg.1552"/>
<dbReference type="PANTHER" id="PTHR38463">
    <property type="entry name" value="STRESS RESPONSE PROTEIN YSNF"/>
    <property type="match status" value="1"/>
</dbReference>
<proteinExistence type="predicted"/>
<dbReference type="PANTHER" id="PTHR38463:SF1">
    <property type="entry name" value="STRESS RESPONSE PROTEIN YSNF"/>
    <property type="match status" value="1"/>
</dbReference>
<dbReference type="EMBL" id="LFVU01000026">
    <property type="protein sequence ID" value="KMT21928.1"/>
    <property type="molecule type" value="Genomic_DNA"/>
</dbReference>
<gene>
    <name evidence="3" type="ORF">CLCY_3c01990</name>
</gene>
<evidence type="ECO:0000259" key="2">
    <source>
        <dbReference type="Pfam" id="PF09557"/>
    </source>
</evidence>
<evidence type="ECO:0000256" key="1">
    <source>
        <dbReference type="SAM" id="Phobius"/>
    </source>
</evidence>
<name>A0A0J8DCE7_CLOCY</name>
<evidence type="ECO:0000313" key="4">
    <source>
        <dbReference type="Proteomes" id="UP000036756"/>
    </source>
</evidence>